<accession>A0A1G9ID98</accession>
<proteinExistence type="predicted"/>
<keyword evidence="2" id="KW-1185">Reference proteome</keyword>
<dbReference type="OrthoDB" id="963621at2"/>
<evidence type="ECO:0000313" key="1">
    <source>
        <dbReference type="EMBL" id="SDL23210.1"/>
    </source>
</evidence>
<protein>
    <recommendedName>
        <fullName evidence="3">TfoX N-terminal domain-containing protein</fullName>
    </recommendedName>
</protein>
<dbReference type="AlphaFoldDB" id="A0A1G9ID98"/>
<evidence type="ECO:0000313" key="2">
    <source>
        <dbReference type="Proteomes" id="UP000198901"/>
    </source>
</evidence>
<gene>
    <name evidence="1" type="ORF">SAMN04488090_0435</name>
</gene>
<dbReference type="Proteomes" id="UP000198901">
    <property type="component" value="Unassembled WGS sequence"/>
</dbReference>
<evidence type="ECO:0008006" key="3">
    <source>
        <dbReference type="Google" id="ProtNLM"/>
    </source>
</evidence>
<dbReference type="STRING" id="563176.SAMN04488090_0435"/>
<organism evidence="1 2">
    <name type="scientific">Siphonobacter aquaeclarae</name>
    <dbReference type="NCBI Taxonomy" id="563176"/>
    <lineage>
        <taxon>Bacteria</taxon>
        <taxon>Pseudomonadati</taxon>
        <taxon>Bacteroidota</taxon>
        <taxon>Cytophagia</taxon>
        <taxon>Cytophagales</taxon>
        <taxon>Cytophagaceae</taxon>
        <taxon>Siphonobacter</taxon>
    </lineage>
</organism>
<sequence length="104" mass="11535">MTLAETRFHEIAAQLPEAVKGKMFGALCLKAPNGKAALMVWHGFMIFKLDKPALNETLSLDGAQLFTPMEGRPMNGWVQLDASHADRWESLAGEAFAYVRTLEK</sequence>
<dbReference type="RefSeq" id="WP_093197114.1">
    <property type="nucleotide sequence ID" value="NZ_FNGS01000001.1"/>
</dbReference>
<name>A0A1G9ID98_9BACT</name>
<reference evidence="1 2" key="1">
    <citation type="submission" date="2016-10" db="EMBL/GenBank/DDBJ databases">
        <authorList>
            <person name="de Groot N.N."/>
        </authorList>
    </citation>
    <scope>NUCLEOTIDE SEQUENCE [LARGE SCALE GENOMIC DNA]</scope>
    <source>
        <strain evidence="1 2">DSM 21668</strain>
    </source>
</reference>
<dbReference type="EMBL" id="FNGS01000001">
    <property type="protein sequence ID" value="SDL23210.1"/>
    <property type="molecule type" value="Genomic_DNA"/>
</dbReference>